<keyword evidence="1" id="KW-1133">Transmembrane helix</keyword>
<feature type="transmembrane region" description="Helical" evidence="1">
    <location>
        <begin position="6"/>
        <end position="26"/>
    </location>
</feature>
<name>A0A0M7AX02_9HYPH</name>
<keyword evidence="1" id="KW-0472">Membrane</keyword>
<keyword evidence="4" id="KW-1185">Reference proteome</keyword>
<dbReference type="NCBIfam" id="NF047510">
    <property type="entry name" value="LIC_10190_fam"/>
    <property type="match status" value="1"/>
</dbReference>
<dbReference type="OrthoDB" id="344987at2"/>
<sequence length="535" mass="59347">MLIDFFLFPLFAASVSTIGLSFLLLARNALRLSISKTPAFLLPLLGAFSIGSVALIVNFFSGVAVSFSYTLLGALLIFGILNATQDDRRSIFLICLLAALCTPLAADMQPGPDAALYHIPHQKWIREREIVFGLANLHSRYGFSSMLEYINSLLWIGESFKLLSYMSALFFVSLLAFCYNAINDSNPVTRFLTILIVINMLVYDNFFIWKYGYADSPAGITLALSAMFGVYILETSEKKLPNLEGFLLAFLTISAMSVALKVSSILIVPWTAFVIIVVAREKRIALKRLFFVAVMPGLFAIIWTIRGVIISGCLLFPSSLGCLNVSWSAKELAIHEANWVTAWARHPHAGLYSLEDSSWLTNYWLSANKEFILFSLLAGTTVVFVAMIASHRFEMVKLRKIEASALVFFVFAAFVLWFTKAPTERFGIGVFLIAIPSIAVSVFGAPKFDIGMQTRIISLILVFFLADKQGGYSLKNLTKFHFLTVPTVETVEDPEFGVRPAEGGGDCWTARHCAPYDRPTPSVRSGYLFFGTHSE</sequence>
<dbReference type="RefSeq" id="WP_055118837.1">
    <property type="nucleotide sequence ID" value="NZ_CXWA01000008.1"/>
</dbReference>
<feature type="transmembrane region" description="Helical" evidence="1">
    <location>
        <begin position="38"/>
        <end position="60"/>
    </location>
</feature>
<reference evidence="4" key="1">
    <citation type="submission" date="2015-07" db="EMBL/GenBank/DDBJ databases">
        <authorList>
            <person name="Rodrigo-Torres Lidia"/>
            <person name="Arahal R.David."/>
        </authorList>
    </citation>
    <scope>NUCLEOTIDE SEQUENCE [LARGE SCALE GENOMIC DNA]</scope>
    <source>
        <strain evidence="4">CECT 5096</strain>
    </source>
</reference>
<keyword evidence="1" id="KW-0812">Transmembrane</keyword>
<feature type="transmembrane region" description="Helical" evidence="1">
    <location>
        <begin position="91"/>
        <end position="110"/>
    </location>
</feature>
<dbReference type="InterPro" id="IPR058514">
    <property type="entry name" value="DUF8201"/>
</dbReference>
<dbReference type="Pfam" id="PF26626">
    <property type="entry name" value="DUF8201"/>
    <property type="match status" value="1"/>
</dbReference>
<dbReference type="InterPro" id="IPR058065">
    <property type="entry name" value="LIC_10190-like"/>
</dbReference>
<evidence type="ECO:0000313" key="4">
    <source>
        <dbReference type="Proteomes" id="UP000049983"/>
    </source>
</evidence>
<feature type="domain" description="DUF8201" evidence="2">
    <location>
        <begin position="1"/>
        <end position="432"/>
    </location>
</feature>
<gene>
    <name evidence="3" type="ORF">LA5096_04244</name>
</gene>
<feature type="transmembrane region" description="Helical" evidence="1">
    <location>
        <begin position="425"/>
        <end position="445"/>
    </location>
</feature>
<organism evidence="3 4">
    <name type="scientific">Roseibium album</name>
    <dbReference type="NCBI Taxonomy" id="311410"/>
    <lineage>
        <taxon>Bacteria</taxon>
        <taxon>Pseudomonadati</taxon>
        <taxon>Pseudomonadota</taxon>
        <taxon>Alphaproteobacteria</taxon>
        <taxon>Hyphomicrobiales</taxon>
        <taxon>Stappiaceae</taxon>
        <taxon>Roseibium</taxon>
    </lineage>
</organism>
<dbReference type="Proteomes" id="UP000049983">
    <property type="component" value="Unassembled WGS sequence"/>
</dbReference>
<dbReference type="AlphaFoldDB" id="A0A0M7AX02"/>
<dbReference type="EMBL" id="CXWC01000012">
    <property type="protein sequence ID" value="CTQ75136.1"/>
    <property type="molecule type" value="Genomic_DNA"/>
</dbReference>
<protein>
    <recommendedName>
        <fullName evidence="2">DUF8201 domain-containing protein</fullName>
    </recommendedName>
</protein>
<feature type="transmembrane region" description="Helical" evidence="1">
    <location>
        <begin position="245"/>
        <end position="278"/>
    </location>
</feature>
<feature type="transmembrane region" description="Helical" evidence="1">
    <location>
        <begin position="401"/>
        <end position="419"/>
    </location>
</feature>
<evidence type="ECO:0000259" key="2">
    <source>
        <dbReference type="Pfam" id="PF26626"/>
    </source>
</evidence>
<evidence type="ECO:0000313" key="3">
    <source>
        <dbReference type="EMBL" id="CTQ75136.1"/>
    </source>
</evidence>
<feature type="transmembrane region" description="Helical" evidence="1">
    <location>
        <begin position="290"/>
        <end position="317"/>
    </location>
</feature>
<feature type="transmembrane region" description="Helical" evidence="1">
    <location>
        <begin position="188"/>
        <end position="209"/>
    </location>
</feature>
<dbReference type="STRING" id="311410.LA5095_04459"/>
<proteinExistence type="predicted"/>
<dbReference type="GeneID" id="97671551"/>
<accession>A0A0M7AX02</accession>
<feature type="transmembrane region" description="Helical" evidence="1">
    <location>
        <begin position="371"/>
        <end position="389"/>
    </location>
</feature>
<feature type="transmembrane region" description="Helical" evidence="1">
    <location>
        <begin position="162"/>
        <end position="182"/>
    </location>
</feature>
<evidence type="ECO:0000256" key="1">
    <source>
        <dbReference type="SAM" id="Phobius"/>
    </source>
</evidence>
<feature type="transmembrane region" description="Helical" evidence="1">
    <location>
        <begin position="66"/>
        <end position="84"/>
    </location>
</feature>